<dbReference type="OrthoDB" id="755951at2759"/>
<accession>A0A072PYN7</accession>
<protein>
    <submittedName>
        <fullName evidence="3">Uncharacterized protein</fullName>
    </submittedName>
</protein>
<dbReference type="GO" id="GO:0003825">
    <property type="term" value="F:alpha,alpha-trehalose-phosphate synthase (UDP-forming) activity"/>
    <property type="evidence" value="ECO:0007669"/>
    <property type="project" value="TreeGrafter"/>
</dbReference>
<evidence type="ECO:0000313" key="3">
    <source>
        <dbReference type="EMBL" id="KEF60720.1"/>
    </source>
</evidence>
<evidence type="ECO:0000313" key="4">
    <source>
        <dbReference type="Proteomes" id="UP000027920"/>
    </source>
</evidence>
<dbReference type="FunFam" id="3.40.50.2000:FF:000010">
    <property type="entry name" value="Alpha,alpha-trehalose-phosphate synthase"/>
    <property type="match status" value="1"/>
</dbReference>
<dbReference type="AlphaFoldDB" id="A0A072PYN7"/>
<gene>
    <name evidence="3" type="ORF">A1O9_02281</name>
</gene>
<dbReference type="InterPro" id="IPR001830">
    <property type="entry name" value="Glyco_trans_20"/>
</dbReference>
<dbReference type="VEuPathDB" id="FungiDB:A1O9_02281"/>
<comment type="caution">
    <text evidence="3">The sequence shown here is derived from an EMBL/GenBank/DDBJ whole genome shotgun (WGS) entry which is preliminary data.</text>
</comment>
<dbReference type="EMBL" id="AMGV01000002">
    <property type="protein sequence ID" value="KEF60720.1"/>
    <property type="molecule type" value="Genomic_DNA"/>
</dbReference>
<dbReference type="RefSeq" id="XP_013263310.1">
    <property type="nucleotide sequence ID" value="XM_013407856.1"/>
</dbReference>
<proteinExistence type="predicted"/>
<organism evidence="3 4">
    <name type="scientific">Exophiala aquamarina CBS 119918</name>
    <dbReference type="NCBI Taxonomy" id="1182545"/>
    <lineage>
        <taxon>Eukaryota</taxon>
        <taxon>Fungi</taxon>
        <taxon>Dikarya</taxon>
        <taxon>Ascomycota</taxon>
        <taxon>Pezizomycotina</taxon>
        <taxon>Eurotiomycetes</taxon>
        <taxon>Chaetothyriomycetidae</taxon>
        <taxon>Chaetothyriales</taxon>
        <taxon>Herpotrichiellaceae</taxon>
        <taxon>Exophiala</taxon>
    </lineage>
</organism>
<dbReference type="GO" id="GO:0005992">
    <property type="term" value="P:trehalose biosynthetic process"/>
    <property type="evidence" value="ECO:0007669"/>
    <property type="project" value="InterPro"/>
</dbReference>
<dbReference type="GO" id="GO:0004805">
    <property type="term" value="F:trehalose-phosphatase activity"/>
    <property type="evidence" value="ECO:0007669"/>
    <property type="project" value="TreeGrafter"/>
</dbReference>
<sequence length="527" mass="60071">MITPPLSPTDQDNFKPYSSTSRLILVSNRLPVTIDRSDDDRIQYHRSSGGLVTCMSGLRPNQASRWYGWPGSVEPHQNCEIRKDLMRDHGAVPVFLEEDLASKHYNGFSSMFEATLQAIAIDNIKIDSVLWPALHYQDSMINFNNCDWEAYQKVNRKFAVEIAFNAVNGDNVWVHDYHLMLLPQILREEAEKRGMQLVIGFFLHTPFPSGDMFRVLPVWRELLEGVLHCDLIGFHAPSYNANFKRACSDLLKLTESPMGVSFRDRLVRTGDFPIGLDPKKILDCLQKPEVKTRIAALTEQNPGMIYIIGVDRLDYIKGIPQKLDALDLFFEEHPEMVRKVMMIQVAVPSREGVLEYRTLAARIHQRVDEINAKYGTPNYQPIKLLHRSVSFEDLVVLYASSDVCLITSIRDGMNLVSYEYIACQKDRHGVLMLSEFAGASERLAGSLLFNPWDKAATANAIYRALTMDLGERAANHRKEEEFVMNNTRYGSRKMNYPTTLYELTCNDSSARWTEKFVAELSRLGLGS</sequence>
<evidence type="ECO:0000256" key="2">
    <source>
        <dbReference type="ARBA" id="ARBA00022679"/>
    </source>
</evidence>
<dbReference type="Proteomes" id="UP000027920">
    <property type="component" value="Unassembled WGS sequence"/>
</dbReference>
<keyword evidence="1" id="KW-0328">Glycosyltransferase</keyword>
<name>A0A072PYN7_9EURO</name>
<dbReference type="GeneID" id="25277226"/>
<dbReference type="HOGENOM" id="CLU_002351_7_2_1"/>
<dbReference type="Gene3D" id="3.40.50.2000">
    <property type="entry name" value="Glycogen Phosphorylase B"/>
    <property type="match status" value="2"/>
</dbReference>
<dbReference type="STRING" id="1182545.A0A072PYN7"/>
<dbReference type="SUPFAM" id="SSF53756">
    <property type="entry name" value="UDP-Glycosyltransferase/glycogen phosphorylase"/>
    <property type="match status" value="1"/>
</dbReference>
<dbReference type="CDD" id="cd03788">
    <property type="entry name" value="GT20_TPS"/>
    <property type="match status" value="1"/>
</dbReference>
<dbReference type="GO" id="GO:0005829">
    <property type="term" value="C:cytosol"/>
    <property type="evidence" value="ECO:0007669"/>
    <property type="project" value="TreeGrafter"/>
</dbReference>
<evidence type="ECO:0000256" key="1">
    <source>
        <dbReference type="ARBA" id="ARBA00022676"/>
    </source>
</evidence>
<dbReference type="GO" id="GO:0034605">
    <property type="term" value="P:cellular response to heat"/>
    <property type="evidence" value="ECO:0007669"/>
    <property type="project" value="TreeGrafter"/>
</dbReference>
<dbReference type="PANTHER" id="PTHR10788">
    <property type="entry name" value="TREHALOSE-6-PHOSPHATE SYNTHASE"/>
    <property type="match status" value="1"/>
</dbReference>
<keyword evidence="2" id="KW-0808">Transferase</keyword>
<dbReference type="GO" id="GO:0005946">
    <property type="term" value="C:alpha,alpha-trehalose-phosphate synthase complex (UDP-forming)"/>
    <property type="evidence" value="ECO:0007669"/>
    <property type="project" value="TreeGrafter"/>
</dbReference>
<dbReference type="PANTHER" id="PTHR10788:SF75">
    <property type="entry name" value="SYNTHASE SUBUNIT OF TREHALOSE-6-PHOSPHATE SYNTHASE_PHOSPHATASE COMPLEX (EUROFUNG)"/>
    <property type="match status" value="1"/>
</dbReference>
<reference evidence="3 4" key="1">
    <citation type="submission" date="2013-03" db="EMBL/GenBank/DDBJ databases">
        <title>The Genome Sequence of Exophiala aquamarina CBS 119918.</title>
        <authorList>
            <consortium name="The Broad Institute Genomics Platform"/>
            <person name="Cuomo C."/>
            <person name="de Hoog S."/>
            <person name="Gorbushina A."/>
            <person name="Walker B."/>
            <person name="Young S.K."/>
            <person name="Zeng Q."/>
            <person name="Gargeya S."/>
            <person name="Fitzgerald M."/>
            <person name="Haas B."/>
            <person name="Abouelleil A."/>
            <person name="Allen A.W."/>
            <person name="Alvarado L."/>
            <person name="Arachchi H.M."/>
            <person name="Berlin A.M."/>
            <person name="Chapman S.B."/>
            <person name="Gainer-Dewar J."/>
            <person name="Goldberg J."/>
            <person name="Griggs A."/>
            <person name="Gujja S."/>
            <person name="Hansen M."/>
            <person name="Howarth C."/>
            <person name="Imamovic A."/>
            <person name="Ireland A."/>
            <person name="Larimer J."/>
            <person name="McCowan C."/>
            <person name="Murphy C."/>
            <person name="Pearson M."/>
            <person name="Poon T.W."/>
            <person name="Priest M."/>
            <person name="Roberts A."/>
            <person name="Saif S."/>
            <person name="Shea T."/>
            <person name="Sisk P."/>
            <person name="Sykes S."/>
            <person name="Wortman J."/>
            <person name="Nusbaum C."/>
            <person name="Birren B."/>
        </authorList>
    </citation>
    <scope>NUCLEOTIDE SEQUENCE [LARGE SCALE GENOMIC DNA]</scope>
    <source>
        <strain evidence="3 4">CBS 119918</strain>
    </source>
</reference>
<keyword evidence="4" id="KW-1185">Reference proteome</keyword>
<dbReference type="Pfam" id="PF00982">
    <property type="entry name" value="Glyco_transf_20"/>
    <property type="match status" value="1"/>
</dbReference>